<dbReference type="GO" id="GO:0046872">
    <property type="term" value="F:metal ion binding"/>
    <property type="evidence" value="ECO:0007669"/>
    <property type="project" value="UniProtKB-KW"/>
</dbReference>
<organism evidence="2 3">
    <name type="scientific">Paucilactobacillus wasatchensis</name>
    <dbReference type="NCBI Taxonomy" id="1335616"/>
    <lineage>
        <taxon>Bacteria</taxon>
        <taxon>Bacillati</taxon>
        <taxon>Bacillota</taxon>
        <taxon>Bacilli</taxon>
        <taxon>Lactobacillales</taxon>
        <taxon>Lactobacillaceae</taxon>
        <taxon>Paucilactobacillus</taxon>
    </lineage>
</organism>
<feature type="binding site" evidence="1">
    <location>
        <position position="90"/>
    </location>
    <ligand>
        <name>Mg(2+)</name>
        <dbReference type="ChEBI" id="CHEBI:18420"/>
        <label>2</label>
    </ligand>
</feature>
<dbReference type="GO" id="GO:0006020">
    <property type="term" value="P:inositol metabolic process"/>
    <property type="evidence" value="ECO:0007669"/>
    <property type="project" value="TreeGrafter"/>
</dbReference>
<keyword evidence="1" id="KW-0479">Metal-binding</keyword>
<feature type="binding site" evidence="1">
    <location>
        <position position="69"/>
    </location>
    <ligand>
        <name>Mg(2+)</name>
        <dbReference type="ChEBI" id="CHEBI:18420"/>
        <label>1</label>
        <note>catalytic</note>
    </ligand>
</feature>
<dbReference type="GO" id="GO:0008934">
    <property type="term" value="F:inositol monophosphate 1-phosphatase activity"/>
    <property type="evidence" value="ECO:0007669"/>
    <property type="project" value="TreeGrafter"/>
</dbReference>
<feature type="binding site" evidence="1">
    <location>
        <position position="87"/>
    </location>
    <ligand>
        <name>Mg(2+)</name>
        <dbReference type="ChEBI" id="CHEBI:18420"/>
        <label>1</label>
        <note>catalytic</note>
    </ligand>
</feature>
<proteinExistence type="predicted"/>
<dbReference type="Proteomes" id="UP000032279">
    <property type="component" value="Unassembled WGS sequence"/>
</dbReference>
<keyword evidence="2" id="KW-0378">Hydrolase</keyword>
<feature type="binding site" evidence="1">
    <location>
        <position position="89"/>
    </location>
    <ligand>
        <name>Mg(2+)</name>
        <dbReference type="ChEBI" id="CHEBI:18420"/>
        <label>1</label>
        <note>catalytic</note>
    </ligand>
</feature>
<feature type="binding site" evidence="1">
    <location>
        <position position="208"/>
    </location>
    <ligand>
        <name>Mg(2+)</name>
        <dbReference type="ChEBI" id="CHEBI:18420"/>
        <label>1</label>
        <note>catalytic</note>
    </ligand>
</feature>
<dbReference type="Gene3D" id="3.30.540.10">
    <property type="entry name" value="Fructose-1,6-Bisphosphatase, subunit A, domain 1"/>
    <property type="match status" value="1"/>
</dbReference>
<dbReference type="PATRIC" id="fig|1335616.4.peg.1367"/>
<dbReference type="SUPFAM" id="SSF56655">
    <property type="entry name" value="Carbohydrate phosphatase"/>
    <property type="match status" value="1"/>
</dbReference>
<dbReference type="EMBL" id="AWTT01000033">
    <property type="protein sequence ID" value="KIS03069.1"/>
    <property type="molecule type" value="Genomic_DNA"/>
</dbReference>
<dbReference type="OrthoDB" id="9772456at2"/>
<keyword evidence="1" id="KW-0460">Magnesium</keyword>
<evidence type="ECO:0000256" key="1">
    <source>
        <dbReference type="PIRSR" id="PIRSR600760-2"/>
    </source>
</evidence>
<name>A0A0D0YUY3_9LACO</name>
<evidence type="ECO:0000313" key="2">
    <source>
        <dbReference type="EMBL" id="KIS03069.1"/>
    </source>
</evidence>
<accession>A0A0D0YUY3</accession>
<dbReference type="Pfam" id="PF00459">
    <property type="entry name" value="Inositol_P"/>
    <property type="match status" value="1"/>
</dbReference>
<keyword evidence="3" id="KW-1185">Reference proteome</keyword>
<sequence>MENIAQIDQKIQALMWQMRKETLVKMQQPFSIDEKSGRKDLVTTIDKSNEQTIISKIRELDPTAQILGEEGFGDQVNQINGRVWLIDPLDGTMNFVMQQNNFAIMISLYEDGIGVVGYIMDVMNQKLYHGGTNGVFINDQQIEAPANLHLKDALIGISGPLLIDNNHNLQQIARQSRGPRMYGSAGIEFAKVLTGELVGYVSYLRPWDFAAGKILAQALNLQVKTIDGGPLSMLSSNVVLVATERASKEIVTLAN</sequence>
<dbReference type="RefSeq" id="WP_044011094.1">
    <property type="nucleotide sequence ID" value="NZ_AWTT01000033.1"/>
</dbReference>
<dbReference type="Gene3D" id="3.40.190.80">
    <property type="match status" value="1"/>
</dbReference>
<dbReference type="EC" id="3.1.3.25" evidence="2"/>
<comment type="cofactor">
    <cofactor evidence="1">
        <name>Mg(2+)</name>
        <dbReference type="ChEBI" id="CHEBI:18420"/>
    </cofactor>
</comment>
<dbReference type="CDD" id="cd01637">
    <property type="entry name" value="IMPase_like"/>
    <property type="match status" value="1"/>
</dbReference>
<dbReference type="STRING" id="1335616.WDC_1364"/>
<dbReference type="PRINTS" id="PR00377">
    <property type="entry name" value="IMPHPHTASES"/>
</dbReference>
<dbReference type="InterPro" id="IPR000760">
    <property type="entry name" value="Inositol_monophosphatase-like"/>
</dbReference>
<dbReference type="PANTHER" id="PTHR20854">
    <property type="entry name" value="INOSITOL MONOPHOSPHATASE"/>
    <property type="match status" value="1"/>
</dbReference>
<dbReference type="PANTHER" id="PTHR20854:SF4">
    <property type="entry name" value="INOSITOL-1-MONOPHOSPHATASE-RELATED"/>
    <property type="match status" value="1"/>
</dbReference>
<comment type="caution">
    <text evidence="2">The sequence shown here is derived from an EMBL/GenBank/DDBJ whole genome shotgun (WGS) entry which is preliminary data.</text>
</comment>
<dbReference type="AlphaFoldDB" id="A0A0D0YUY3"/>
<gene>
    <name evidence="2" type="ORF">WDC_1364</name>
</gene>
<evidence type="ECO:0000313" key="3">
    <source>
        <dbReference type="Proteomes" id="UP000032279"/>
    </source>
</evidence>
<protein>
    <submittedName>
        <fullName evidence="2">Inositol-1-monophosphatase</fullName>
        <ecNumber evidence="2">3.1.3.25</ecNumber>
    </submittedName>
</protein>
<dbReference type="GO" id="GO:0007165">
    <property type="term" value="P:signal transduction"/>
    <property type="evidence" value="ECO:0007669"/>
    <property type="project" value="TreeGrafter"/>
</dbReference>
<reference evidence="2 3" key="1">
    <citation type="submission" date="2013-08" db="EMBL/GenBank/DDBJ databases">
        <title>Lactobacillus wasatchii sp. WDC04, a late gas producing bacteria isolated from aged chedder cheese.</title>
        <authorList>
            <person name="Oberg C.J."/>
            <person name="Culumber M."/>
            <person name="McMahon D.J."/>
            <person name="Broadbent J.R."/>
            <person name="Oberg T.S."/>
            <person name="Ortaki F."/>
        </authorList>
    </citation>
    <scope>NUCLEOTIDE SEQUENCE [LARGE SCALE GENOMIC DNA]</scope>
    <source>
        <strain evidence="2 3">WDC04</strain>
    </source>
</reference>